<dbReference type="AlphaFoldDB" id="X0PZ51"/>
<name>X0PZ51_RHOWR</name>
<dbReference type="Pfam" id="PF13193">
    <property type="entry name" value="AMP-binding_C"/>
    <property type="match status" value="1"/>
</dbReference>
<dbReference type="SUPFAM" id="SSF56801">
    <property type="entry name" value="Acetyl-CoA synthetase-like"/>
    <property type="match status" value="1"/>
</dbReference>
<dbReference type="RefSeq" id="WP_037227310.1">
    <property type="nucleotide sequence ID" value="NZ_BAWF01000005.1"/>
</dbReference>
<proteinExistence type="predicted"/>
<gene>
    <name evidence="3" type="ORF">RW1_005_01290</name>
</gene>
<dbReference type="OrthoDB" id="2579187at2"/>
<dbReference type="InterPro" id="IPR000873">
    <property type="entry name" value="AMP-dep_synth/lig_dom"/>
</dbReference>
<dbReference type="InterPro" id="IPR045851">
    <property type="entry name" value="AMP-bd_C_sf"/>
</dbReference>
<accession>X0PZ51</accession>
<feature type="domain" description="AMP-dependent synthetase/ligase" evidence="1">
    <location>
        <begin position="22"/>
        <end position="389"/>
    </location>
</feature>
<dbReference type="Proteomes" id="UP000019491">
    <property type="component" value="Unassembled WGS sequence"/>
</dbReference>
<dbReference type="InterPro" id="IPR042099">
    <property type="entry name" value="ANL_N_sf"/>
</dbReference>
<dbReference type="PROSITE" id="PS00455">
    <property type="entry name" value="AMP_BINDING"/>
    <property type="match status" value="1"/>
</dbReference>
<keyword evidence="4" id="KW-1185">Reference proteome</keyword>
<evidence type="ECO:0000313" key="3">
    <source>
        <dbReference type="EMBL" id="GAF43021.1"/>
    </source>
</evidence>
<dbReference type="Gene3D" id="3.40.50.12780">
    <property type="entry name" value="N-terminal domain of ligase-like"/>
    <property type="match status" value="1"/>
</dbReference>
<sequence length="543" mass="60459">MHTVVADSTPQVRTDTVLHALARALDRAPDTPFLSFESIQYSFREVDELSTRFAHSLAELGVDRGQTVATLLDNSIDQIVSWFAINKLGAIWVPLNTAYRGDFLEHQLNDSNSTILVCDNQYLPNVARVAGNLPHLQRILCRGEYSDSSVGDVPIDLLDRYRGTDTSPIPITAAPGDLSLLIYTSGTTGPSKGCMVSHNYICHQGQQTNRSVPPLPGEVMYTCLPLFHISAVDTLVSALLAQTCIAIAKKFSLSGFWSEISQSGAANVRLLSSILPLVAQAADTPEMQRCVGQIRAVTGYATPEVVQVWKKRFGVQIFIAQSYGQSEGARLSTTYAGTQEPPPGSCGQIDTDAFDVVILDEDDNIVSDGEIGEIAYRPRKPHVMFEGYWRRPEETLKLWRNLWMHSGDFGKKEGDFLYFVDRKKDYLRSRGENISSFEIERSFMKHPEISEVVVHAISDGISEDCLKVTAVLESNSAMTERDLCLWSLNEVPYFAVPRFIEFRNTLPKTPTGKITKNTLRQEGLTPATWDRETSDVIVRRSRN</sequence>
<dbReference type="Gene3D" id="3.30.300.30">
    <property type="match status" value="1"/>
</dbReference>
<evidence type="ECO:0000259" key="1">
    <source>
        <dbReference type="Pfam" id="PF00501"/>
    </source>
</evidence>
<evidence type="ECO:0000259" key="2">
    <source>
        <dbReference type="Pfam" id="PF13193"/>
    </source>
</evidence>
<dbReference type="EMBL" id="BAWF01000005">
    <property type="protein sequence ID" value="GAF43021.1"/>
    <property type="molecule type" value="Genomic_DNA"/>
</dbReference>
<dbReference type="PANTHER" id="PTHR43767:SF1">
    <property type="entry name" value="NONRIBOSOMAL PEPTIDE SYNTHASE PES1 (EUROFUNG)-RELATED"/>
    <property type="match status" value="1"/>
</dbReference>
<evidence type="ECO:0000313" key="4">
    <source>
        <dbReference type="Proteomes" id="UP000019491"/>
    </source>
</evidence>
<protein>
    <submittedName>
        <fullName evidence="3">Putative acid--CoA ligase</fullName>
    </submittedName>
</protein>
<feature type="domain" description="AMP-binding enzyme C-terminal" evidence="2">
    <location>
        <begin position="438"/>
        <end position="513"/>
    </location>
</feature>
<comment type="caution">
    <text evidence="3">The sequence shown here is derived from an EMBL/GenBank/DDBJ whole genome shotgun (WGS) entry which is preliminary data.</text>
</comment>
<dbReference type="InterPro" id="IPR050237">
    <property type="entry name" value="ATP-dep_AMP-bd_enzyme"/>
</dbReference>
<dbReference type="Pfam" id="PF00501">
    <property type="entry name" value="AMP-binding"/>
    <property type="match status" value="1"/>
</dbReference>
<organism evidence="3 4">
    <name type="scientific">Rhodococcus wratislaviensis NBRC 100605</name>
    <dbReference type="NCBI Taxonomy" id="1219028"/>
    <lineage>
        <taxon>Bacteria</taxon>
        <taxon>Bacillati</taxon>
        <taxon>Actinomycetota</taxon>
        <taxon>Actinomycetes</taxon>
        <taxon>Mycobacteriales</taxon>
        <taxon>Nocardiaceae</taxon>
        <taxon>Rhodococcus</taxon>
    </lineage>
</organism>
<dbReference type="GO" id="GO:0016878">
    <property type="term" value="F:acid-thiol ligase activity"/>
    <property type="evidence" value="ECO:0007669"/>
    <property type="project" value="UniProtKB-ARBA"/>
</dbReference>
<dbReference type="PANTHER" id="PTHR43767">
    <property type="entry name" value="LONG-CHAIN-FATTY-ACID--COA LIGASE"/>
    <property type="match status" value="1"/>
</dbReference>
<reference evidence="3 4" key="1">
    <citation type="submission" date="2014-02" db="EMBL/GenBank/DDBJ databases">
        <title>Whole genome shotgun sequence of Rhodococcus wratislaviensis NBRC 100605.</title>
        <authorList>
            <person name="Hosoyama A."/>
            <person name="Tsuchikane K."/>
            <person name="Yoshida I."/>
            <person name="Ohji S."/>
            <person name="Ichikawa N."/>
            <person name="Yamazoe A."/>
            <person name="Fujita N."/>
        </authorList>
    </citation>
    <scope>NUCLEOTIDE SEQUENCE [LARGE SCALE GENOMIC DNA]</scope>
    <source>
        <strain evidence="3 4">NBRC 100605</strain>
    </source>
</reference>
<keyword evidence="3" id="KW-0436">Ligase</keyword>
<dbReference type="InterPro" id="IPR020845">
    <property type="entry name" value="AMP-binding_CS"/>
</dbReference>
<dbReference type="InterPro" id="IPR025110">
    <property type="entry name" value="AMP-bd_C"/>
</dbReference>